<evidence type="ECO:0000256" key="6">
    <source>
        <dbReference type="ARBA" id="ARBA00023004"/>
    </source>
</evidence>
<sequence length="205" mass="22985">MRYAFYFDQTRCMSCNSCSVSCKDWNQVNPGPVRWRKVATYKADGGPVAMFNLAMSCNHCEDPACKNACSQNAIIKKDNGIVYVDRTKCIGLQLCITACPFAAPHIAEDKQEPEQKSTWTIAHPMQKCDMCMSRVEKGQKPVCVDACNGHALDFGDYELLRSKYPDAVQLNSSDFPYAYANNTTETGPSMLIKKRTRQLLINNGR</sequence>
<gene>
    <name evidence="9" type="ORF">H9804_04395</name>
</gene>
<dbReference type="Proteomes" id="UP000824176">
    <property type="component" value="Unassembled WGS sequence"/>
</dbReference>
<evidence type="ECO:0000313" key="10">
    <source>
        <dbReference type="Proteomes" id="UP000824176"/>
    </source>
</evidence>
<evidence type="ECO:0000256" key="2">
    <source>
        <dbReference type="ARBA" id="ARBA00022485"/>
    </source>
</evidence>
<protein>
    <submittedName>
        <fullName evidence="9">4Fe-4S dicluster domain-containing protein</fullName>
    </submittedName>
</protein>
<proteinExistence type="predicted"/>
<dbReference type="GO" id="GO:0051539">
    <property type="term" value="F:4 iron, 4 sulfur cluster binding"/>
    <property type="evidence" value="ECO:0007669"/>
    <property type="project" value="UniProtKB-KW"/>
</dbReference>
<keyword evidence="2" id="KW-0004">4Fe-4S</keyword>
<dbReference type="GO" id="GO:0046872">
    <property type="term" value="F:metal ion binding"/>
    <property type="evidence" value="ECO:0007669"/>
    <property type="project" value="UniProtKB-KW"/>
</dbReference>
<evidence type="ECO:0000256" key="3">
    <source>
        <dbReference type="ARBA" id="ARBA00022723"/>
    </source>
</evidence>
<evidence type="ECO:0000259" key="8">
    <source>
        <dbReference type="PROSITE" id="PS51379"/>
    </source>
</evidence>
<keyword evidence="7" id="KW-0411">Iron-sulfur</keyword>
<feature type="domain" description="4Fe-4S ferredoxin-type" evidence="8">
    <location>
        <begin position="3"/>
        <end position="33"/>
    </location>
</feature>
<dbReference type="PANTHER" id="PTHR43177:SF5">
    <property type="entry name" value="ANAEROBIC DIMETHYL SULFOXIDE REDUCTASE CHAIN B-RELATED"/>
    <property type="match status" value="1"/>
</dbReference>
<dbReference type="EMBL" id="DXAQ01000070">
    <property type="protein sequence ID" value="HIZ89162.1"/>
    <property type="molecule type" value="Genomic_DNA"/>
</dbReference>
<evidence type="ECO:0000256" key="5">
    <source>
        <dbReference type="ARBA" id="ARBA00022982"/>
    </source>
</evidence>
<reference evidence="9" key="2">
    <citation type="submission" date="2021-04" db="EMBL/GenBank/DDBJ databases">
        <authorList>
            <person name="Gilroy R."/>
        </authorList>
    </citation>
    <scope>NUCLEOTIDE SEQUENCE</scope>
    <source>
        <strain evidence="9">ChiW4-1371</strain>
    </source>
</reference>
<evidence type="ECO:0000256" key="1">
    <source>
        <dbReference type="ARBA" id="ARBA00022448"/>
    </source>
</evidence>
<dbReference type="SUPFAM" id="SSF54862">
    <property type="entry name" value="4Fe-4S ferredoxins"/>
    <property type="match status" value="1"/>
</dbReference>
<keyword evidence="6" id="KW-0408">Iron</keyword>
<organism evidence="9 10">
    <name type="scientific">Candidatus Mucispirillum faecigallinarum</name>
    <dbReference type="NCBI Taxonomy" id="2838699"/>
    <lineage>
        <taxon>Bacteria</taxon>
        <taxon>Pseudomonadati</taxon>
        <taxon>Deferribacterota</taxon>
        <taxon>Deferribacteres</taxon>
        <taxon>Deferribacterales</taxon>
        <taxon>Mucispirillaceae</taxon>
        <taxon>Mucispirillum</taxon>
    </lineage>
</organism>
<dbReference type="PANTHER" id="PTHR43177">
    <property type="entry name" value="PROTEIN NRFC"/>
    <property type="match status" value="1"/>
</dbReference>
<comment type="caution">
    <text evidence="9">The sequence shown here is derived from an EMBL/GenBank/DDBJ whole genome shotgun (WGS) entry which is preliminary data.</text>
</comment>
<keyword evidence="1" id="KW-0813">Transport</keyword>
<dbReference type="CDD" id="cd16371">
    <property type="entry name" value="DMSOR_beta_like"/>
    <property type="match status" value="1"/>
</dbReference>
<dbReference type="InterPro" id="IPR017896">
    <property type="entry name" value="4Fe4S_Fe-S-bd"/>
</dbReference>
<keyword evidence="5" id="KW-0249">Electron transport</keyword>
<reference evidence="9" key="1">
    <citation type="journal article" date="2021" name="PeerJ">
        <title>Extensive microbial diversity within the chicken gut microbiome revealed by metagenomics and culture.</title>
        <authorList>
            <person name="Gilroy R."/>
            <person name="Ravi A."/>
            <person name="Getino M."/>
            <person name="Pursley I."/>
            <person name="Horton D.L."/>
            <person name="Alikhan N.F."/>
            <person name="Baker D."/>
            <person name="Gharbi K."/>
            <person name="Hall N."/>
            <person name="Watson M."/>
            <person name="Adriaenssens E.M."/>
            <person name="Foster-Nyarko E."/>
            <person name="Jarju S."/>
            <person name="Secka A."/>
            <person name="Antonio M."/>
            <person name="Oren A."/>
            <person name="Chaudhuri R.R."/>
            <person name="La Ragione R."/>
            <person name="Hildebrand F."/>
            <person name="Pallen M.J."/>
        </authorList>
    </citation>
    <scope>NUCLEOTIDE SEQUENCE</scope>
    <source>
        <strain evidence="9">ChiW4-1371</strain>
    </source>
</reference>
<dbReference type="Pfam" id="PF13247">
    <property type="entry name" value="Fer4_11"/>
    <property type="match status" value="1"/>
</dbReference>
<accession>A0A9D2GTM9</accession>
<dbReference type="Gene3D" id="3.30.70.20">
    <property type="match status" value="2"/>
</dbReference>
<dbReference type="AlphaFoldDB" id="A0A9D2GTM9"/>
<dbReference type="PROSITE" id="PS51379">
    <property type="entry name" value="4FE4S_FER_2"/>
    <property type="match status" value="2"/>
</dbReference>
<evidence type="ECO:0000313" key="9">
    <source>
        <dbReference type="EMBL" id="HIZ89162.1"/>
    </source>
</evidence>
<feature type="domain" description="4Fe-4S ferredoxin-type" evidence="8">
    <location>
        <begin position="80"/>
        <end position="109"/>
    </location>
</feature>
<evidence type="ECO:0000256" key="4">
    <source>
        <dbReference type="ARBA" id="ARBA00022737"/>
    </source>
</evidence>
<name>A0A9D2GTM9_9BACT</name>
<keyword evidence="3" id="KW-0479">Metal-binding</keyword>
<keyword evidence="4" id="KW-0677">Repeat</keyword>
<dbReference type="InterPro" id="IPR050954">
    <property type="entry name" value="ET_IronSulfur_Cluster-Binding"/>
</dbReference>
<evidence type="ECO:0000256" key="7">
    <source>
        <dbReference type="ARBA" id="ARBA00023014"/>
    </source>
</evidence>